<dbReference type="Proteomes" id="UP000254161">
    <property type="component" value="Unassembled WGS sequence"/>
</dbReference>
<protein>
    <submittedName>
        <fullName evidence="1">Uncharacterized protein</fullName>
    </submittedName>
</protein>
<dbReference type="AlphaFoldDB" id="A0A381EIE9"/>
<evidence type="ECO:0000313" key="2">
    <source>
        <dbReference type="Proteomes" id="UP000254161"/>
    </source>
</evidence>
<gene>
    <name evidence="1" type="ORF">NCTC12264_01015</name>
</gene>
<evidence type="ECO:0000313" key="1">
    <source>
        <dbReference type="EMBL" id="SUX26785.1"/>
    </source>
</evidence>
<name>A0A381EIE9_CAMUP</name>
<sequence>MQISLVIENADEKLLKALKGVIALYPNAKLKSQKKQILTENGYSKEFEEKLLKEAKDMQENPYLYKNYESVKKMFENILNG</sequence>
<dbReference type="RefSeq" id="WP_115630043.1">
    <property type="nucleotide sequence ID" value="NZ_UFUZ01000001.1"/>
</dbReference>
<proteinExistence type="predicted"/>
<reference evidence="1 2" key="1">
    <citation type="submission" date="2018-06" db="EMBL/GenBank/DDBJ databases">
        <authorList>
            <consortium name="Pathogen Informatics"/>
            <person name="Doyle S."/>
        </authorList>
    </citation>
    <scope>NUCLEOTIDE SEQUENCE [LARGE SCALE GENOMIC DNA]</scope>
    <source>
        <strain evidence="1 2">NCTC12264</strain>
    </source>
</reference>
<accession>A0A381EIE9</accession>
<dbReference type="EMBL" id="UFUZ01000001">
    <property type="protein sequence ID" value="SUX26785.1"/>
    <property type="molecule type" value="Genomic_DNA"/>
</dbReference>
<organism evidence="1 2">
    <name type="scientific">Campylobacter upsaliensis</name>
    <dbReference type="NCBI Taxonomy" id="28080"/>
    <lineage>
        <taxon>Bacteria</taxon>
        <taxon>Pseudomonadati</taxon>
        <taxon>Campylobacterota</taxon>
        <taxon>Epsilonproteobacteria</taxon>
        <taxon>Campylobacterales</taxon>
        <taxon>Campylobacteraceae</taxon>
        <taxon>Campylobacter</taxon>
    </lineage>
</organism>